<dbReference type="InterPro" id="IPR006626">
    <property type="entry name" value="PbH1"/>
</dbReference>
<dbReference type="InterPro" id="IPR012334">
    <property type="entry name" value="Pectin_lyas_fold"/>
</dbReference>
<protein>
    <submittedName>
        <fullName evidence="2">Right-handed parallel beta-helix repeat-containing protein</fullName>
    </submittedName>
</protein>
<dbReference type="Pfam" id="PF13229">
    <property type="entry name" value="Beta_helix"/>
    <property type="match status" value="1"/>
</dbReference>
<evidence type="ECO:0000313" key="2">
    <source>
        <dbReference type="EMBL" id="MFC7138104.1"/>
    </source>
</evidence>
<accession>A0ABD5XSK7</accession>
<dbReference type="InterPro" id="IPR011050">
    <property type="entry name" value="Pectin_lyase_fold/virulence"/>
</dbReference>
<dbReference type="SUPFAM" id="SSF51126">
    <property type="entry name" value="Pectin lyase-like"/>
    <property type="match status" value="2"/>
</dbReference>
<dbReference type="InterPro" id="IPR039448">
    <property type="entry name" value="Beta_helix"/>
</dbReference>
<organism evidence="2 3">
    <name type="scientific">Halobaculum litoreum</name>
    <dbReference type="NCBI Taxonomy" id="3031998"/>
    <lineage>
        <taxon>Archaea</taxon>
        <taxon>Methanobacteriati</taxon>
        <taxon>Methanobacteriota</taxon>
        <taxon>Stenosarchaea group</taxon>
        <taxon>Halobacteria</taxon>
        <taxon>Halobacteriales</taxon>
        <taxon>Haloferacaceae</taxon>
        <taxon>Halobaculum</taxon>
    </lineage>
</organism>
<dbReference type="Gene3D" id="2.160.20.10">
    <property type="entry name" value="Single-stranded right-handed beta-helix, Pectin lyase-like"/>
    <property type="match status" value="2"/>
</dbReference>
<keyword evidence="3" id="KW-1185">Reference proteome</keyword>
<dbReference type="EMBL" id="JBHSZG010000008">
    <property type="protein sequence ID" value="MFC7138104.1"/>
    <property type="molecule type" value="Genomic_DNA"/>
</dbReference>
<name>A0ABD5XSK7_9EURY</name>
<feature type="domain" description="Right handed beta helix" evidence="1">
    <location>
        <begin position="174"/>
        <end position="316"/>
    </location>
</feature>
<dbReference type="Proteomes" id="UP001596368">
    <property type="component" value="Unassembled WGS sequence"/>
</dbReference>
<gene>
    <name evidence="2" type="ORF">ACFQRB_19765</name>
</gene>
<dbReference type="SMART" id="SM00710">
    <property type="entry name" value="PbH1"/>
    <property type="match status" value="6"/>
</dbReference>
<evidence type="ECO:0000259" key="1">
    <source>
        <dbReference type="Pfam" id="PF13229"/>
    </source>
</evidence>
<proteinExistence type="predicted"/>
<dbReference type="AlphaFoldDB" id="A0ABD5XSK7"/>
<evidence type="ECO:0000313" key="3">
    <source>
        <dbReference type="Proteomes" id="UP001596368"/>
    </source>
</evidence>
<reference evidence="2 3" key="1">
    <citation type="journal article" date="2019" name="Int. J. Syst. Evol. Microbiol.">
        <title>The Global Catalogue of Microorganisms (GCM) 10K type strain sequencing project: providing services to taxonomists for standard genome sequencing and annotation.</title>
        <authorList>
            <consortium name="The Broad Institute Genomics Platform"/>
            <consortium name="The Broad Institute Genome Sequencing Center for Infectious Disease"/>
            <person name="Wu L."/>
            <person name="Ma J."/>
        </authorList>
    </citation>
    <scope>NUCLEOTIDE SEQUENCE [LARGE SCALE GENOMIC DNA]</scope>
    <source>
        <strain evidence="2 3">DT92</strain>
    </source>
</reference>
<comment type="caution">
    <text evidence="2">The sequence shown here is derived from an EMBL/GenBank/DDBJ whole genome shotgun (WGS) entry which is preliminary data.</text>
</comment>
<sequence>MTTFDSLFQVSNHGTQAVGLYIGDDGTDTVSFSVDGDSVEGSTNAATVEVGETVVVDLEVDTTGGDVPDDYSDITIVADETLAGTSASDSNTVYVSQSAASADYQSIQAAVDALATRSETTAIVAGETFDEDVKVTTSGVTLRSEGGTEVTGGFDLSADDVTLSGFTLSGQTSLYGSGNTAVYVRGTSGHSLVNNSFVSPTIDGEQTKGLLVQTNSNSTGLSVANNDFDGYTQGVYLNAQNEAAFTNNTFSNNVVGIAGIDTDSVATVTENVFEGNTTESVGVFNGDLEAHRNDFNASNAAAINNYGSTTVNAQNNWWGATSANDAEATINTNSADGPVNYQPFAPKPFNSATVSVAADDNLQQKINSARPGDTVKVAAGTFEGSIDVLADGLTLTGAGEGETVVDASGVEDYGLSVKSDGFTLSDLTVLGPPPETYGYGVKVSDKPRELTGVTVSSVTVQGSGRSELDFNYVSDVTIEDVTLDGDGTGGVGLGITECHDAEINGLTTTGNTWGGVGLYSYGPGDSSYVRDTDGVTFTGENSFGETAAVYEQPAENVRNVSIPSMTHTVSLVDGGYMWYFGSLQAAEDFVSSSDDLTTSNTSIEAL</sequence>